<accession>L0L1F3</accession>
<name>L0L1F3_METHD</name>
<dbReference type="Proteomes" id="UP000010866">
    <property type="component" value="Chromosome"/>
</dbReference>
<reference evidence="2" key="1">
    <citation type="submission" date="2012-02" db="EMBL/GenBank/DDBJ databases">
        <title>Complete sequence of chromosome of Methanomethylovorans hollandica DSM 15978.</title>
        <authorList>
            <person name="Lucas S."/>
            <person name="Copeland A."/>
            <person name="Lapidus A."/>
            <person name="Glavina del Rio T."/>
            <person name="Dalin E."/>
            <person name="Tice H."/>
            <person name="Bruce D."/>
            <person name="Goodwin L."/>
            <person name="Pitluck S."/>
            <person name="Peters L."/>
            <person name="Mikhailova N."/>
            <person name="Held B."/>
            <person name="Kyrpides N."/>
            <person name="Mavromatis K."/>
            <person name="Ivanova N."/>
            <person name="Brettin T."/>
            <person name="Detter J.C."/>
            <person name="Han C."/>
            <person name="Larimer F."/>
            <person name="Land M."/>
            <person name="Hauser L."/>
            <person name="Markowitz V."/>
            <person name="Cheng J.-F."/>
            <person name="Hugenholtz P."/>
            <person name="Woyke T."/>
            <person name="Wu D."/>
            <person name="Spring S."/>
            <person name="Schroeder M."/>
            <person name="Brambilla E."/>
            <person name="Klenk H.-P."/>
            <person name="Eisen J.A."/>
        </authorList>
    </citation>
    <scope>NUCLEOTIDE SEQUENCE [LARGE SCALE GENOMIC DNA]</scope>
    <source>
        <strain evidence="2">DSM 15978 / NBRC 107637 / DMS1</strain>
    </source>
</reference>
<dbReference type="KEGG" id="mhz:Metho_1934"/>
<dbReference type="HOGENOM" id="CLU_3362560_0_0_2"/>
<protein>
    <submittedName>
        <fullName evidence="1">Uncharacterized protein</fullName>
    </submittedName>
</protein>
<proteinExistence type="predicted"/>
<gene>
    <name evidence="1" type="ordered locus">Metho_1934</name>
</gene>
<keyword evidence="2" id="KW-1185">Reference proteome</keyword>
<evidence type="ECO:0000313" key="1">
    <source>
        <dbReference type="EMBL" id="AGB50109.1"/>
    </source>
</evidence>
<dbReference type="EMBL" id="CP003362">
    <property type="protein sequence ID" value="AGB50109.1"/>
    <property type="molecule type" value="Genomic_DNA"/>
</dbReference>
<evidence type="ECO:0000313" key="2">
    <source>
        <dbReference type="Proteomes" id="UP000010866"/>
    </source>
</evidence>
<dbReference type="AlphaFoldDB" id="L0L1F3"/>
<organism evidence="1 2">
    <name type="scientific">Methanomethylovorans hollandica (strain DSM 15978 / NBRC 107637 / DMS1)</name>
    <dbReference type="NCBI Taxonomy" id="867904"/>
    <lineage>
        <taxon>Archaea</taxon>
        <taxon>Methanobacteriati</taxon>
        <taxon>Methanobacteriota</taxon>
        <taxon>Stenosarchaea group</taxon>
        <taxon>Methanomicrobia</taxon>
        <taxon>Methanosarcinales</taxon>
        <taxon>Methanosarcinaceae</taxon>
        <taxon>Methanomethylovorans</taxon>
    </lineage>
</organism>
<sequence length="35" mass="4051" precursor="true">MIFILFILMLFVVILLNVLRPYNTAFAKAVNSFSM</sequence>